<comment type="similarity">
    <text evidence="1">Belongs to the YciI family.</text>
</comment>
<evidence type="ECO:0000313" key="4">
    <source>
        <dbReference type="Proteomes" id="UP000199045"/>
    </source>
</evidence>
<dbReference type="SUPFAM" id="SSF54909">
    <property type="entry name" value="Dimeric alpha+beta barrel"/>
    <property type="match status" value="1"/>
</dbReference>
<proteinExistence type="inferred from homology"/>
<protein>
    <submittedName>
        <fullName evidence="3">Uncharacterized conserved protein YciI, contains a putative active-site phosphohistidine</fullName>
    </submittedName>
</protein>
<dbReference type="InterPro" id="IPR011008">
    <property type="entry name" value="Dimeric_a/b-barrel"/>
</dbReference>
<dbReference type="RefSeq" id="WP_089829648.1">
    <property type="nucleotide sequence ID" value="NZ_FNBN01000001.1"/>
</dbReference>
<dbReference type="OrthoDB" id="9814407at2"/>
<name>A0A1G7JN92_CHIFI</name>
<organism evidence="3 4">
    <name type="scientific">Chitinophaga filiformis</name>
    <name type="common">Myxococcus filiformis</name>
    <name type="synonym">Flexibacter filiformis</name>
    <dbReference type="NCBI Taxonomy" id="104663"/>
    <lineage>
        <taxon>Bacteria</taxon>
        <taxon>Pseudomonadati</taxon>
        <taxon>Bacteroidota</taxon>
        <taxon>Chitinophagia</taxon>
        <taxon>Chitinophagales</taxon>
        <taxon>Chitinophagaceae</taxon>
        <taxon>Chitinophaga</taxon>
    </lineage>
</organism>
<evidence type="ECO:0000259" key="2">
    <source>
        <dbReference type="Pfam" id="PF03795"/>
    </source>
</evidence>
<sequence>MYLILLQYIRPVAAVEHYMDQHRAFLEKFYKSGQFILAGRRKPKSGGLIICKASSRKEVEAIIAEDPLDKHQLALYEIIEFEPTSYVNELQSYLS</sequence>
<evidence type="ECO:0000256" key="1">
    <source>
        <dbReference type="ARBA" id="ARBA00007689"/>
    </source>
</evidence>
<feature type="domain" description="YCII-related" evidence="2">
    <location>
        <begin position="1"/>
        <end position="81"/>
    </location>
</feature>
<dbReference type="AlphaFoldDB" id="A0A1G7JN92"/>
<dbReference type="PANTHER" id="PTHR37828:SF1">
    <property type="entry name" value="YCII-RELATED DOMAIN-CONTAINING PROTEIN"/>
    <property type="match status" value="1"/>
</dbReference>
<dbReference type="Gene3D" id="3.30.70.1060">
    <property type="entry name" value="Dimeric alpha+beta barrel"/>
    <property type="match status" value="1"/>
</dbReference>
<dbReference type="InterPro" id="IPR005545">
    <property type="entry name" value="YCII"/>
</dbReference>
<dbReference type="EMBL" id="FNBN01000001">
    <property type="protein sequence ID" value="SDF26264.1"/>
    <property type="molecule type" value="Genomic_DNA"/>
</dbReference>
<dbReference type="Proteomes" id="UP000199045">
    <property type="component" value="Unassembled WGS sequence"/>
</dbReference>
<dbReference type="Pfam" id="PF03795">
    <property type="entry name" value="YCII"/>
    <property type="match status" value="1"/>
</dbReference>
<dbReference type="STRING" id="104663.SAMN04488121_1011302"/>
<gene>
    <name evidence="3" type="ORF">SAMN04488121_1011302</name>
</gene>
<accession>A0A1G7JN92</accession>
<evidence type="ECO:0000313" key="3">
    <source>
        <dbReference type="EMBL" id="SDF26264.1"/>
    </source>
</evidence>
<dbReference type="PANTHER" id="PTHR37828">
    <property type="entry name" value="GSR2449 PROTEIN"/>
    <property type="match status" value="1"/>
</dbReference>
<reference evidence="3 4" key="1">
    <citation type="submission" date="2016-10" db="EMBL/GenBank/DDBJ databases">
        <authorList>
            <person name="de Groot N.N."/>
        </authorList>
    </citation>
    <scope>NUCLEOTIDE SEQUENCE [LARGE SCALE GENOMIC DNA]</scope>
    <source>
        <strain evidence="3 4">DSM 527</strain>
    </source>
</reference>